<gene>
    <name evidence="2" type="ORF">ACFP81_10660</name>
</gene>
<evidence type="ECO:0008006" key="4">
    <source>
        <dbReference type="Google" id="ProtNLM"/>
    </source>
</evidence>
<reference evidence="3" key="1">
    <citation type="journal article" date="2019" name="Int. J. Syst. Evol. Microbiol.">
        <title>The Global Catalogue of Microorganisms (GCM) 10K type strain sequencing project: providing services to taxonomists for standard genome sequencing and annotation.</title>
        <authorList>
            <consortium name="The Broad Institute Genomics Platform"/>
            <consortium name="The Broad Institute Genome Sequencing Center for Infectious Disease"/>
            <person name="Wu L."/>
            <person name="Ma J."/>
        </authorList>
    </citation>
    <scope>NUCLEOTIDE SEQUENCE [LARGE SCALE GENOMIC DNA]</scope>
    <source>
        <strain evidence="3">CGMCC 1.15772</strain>
    </source>
</reference>
<dbReference type="EMBL" id="JBHSWD010000001">
    <property type="protein sequence ID" value="MFC6592409.1"/>
    <property type="molecule type" value="Genomic_DNA"/>
</dbReference>
<evidence type="ECO:0000256" key="1">
    <source>
        <dbReference type="SAM" id="MobiDB-lite"/>
    </source>
</evidence>
<evidence type="ECO:0000313" key="3">
    <source>
        <dbReference type="Proteomes" id="UP001596297"/>
    </source>
</evidence>
<keyword evidence="3" id="KW-1185">Reference proteome</keyword>
<sequence>MRAISGAAMEAEAQRLQNALPDIAVYLGSEWLVKQPAVPHVVVMPGNADYSPPAVPGSLAAVRLQETYLCRAMTFEEAVQLAEFAYAALAPGQSASVRLGTEVWGDYFVRTAALTITYPATLTREDVTRVRVKDFTQHAQFTNPNKEVPDGTNQDHRPTGRTYFDDSPGPG</sequence>
<organism evidence="2 3">
    <name type="scientific">Deinococcus lacus</name>
    <dbReference type="NCBI Taxonomy" id="392561"/>
    <lineage>
        <taxon>Bacteria</taxon>
        <taxon>Thermotogati</taxon>
        <taxon>Deinococcota</taxon>
        <taxon>Deinococci</taxon>
        <taxon>Deinococcales</taxon>
        <taxon>Deinococcaceae</taxon>
        <taxon>Deinococcus</taxon>
    </lineage>
</organism>
<accession>A0ABW1YDS3</accession>
<protein>
    <recommendedName>
        <fullName evidence="4">Tail terminator</fullName>
    </recommendedName>
</protein>
<feature type="region of interest" description="Disordered" evidence="1">
    <location>
        <begin position="138"/>
        <end position="171"/>
    </location>
</feature>
<feature type="compositionally biased region" description="Basic and acidic residues" evidence="1">
    <location>
        <begin position="147"/>
        <end position="158"/>
    </location>
</feature>
<dbReference type="RefSeq" id="WP_380083435.1">
    <property type="nucleotide sequence ID" value="NZ_JBHSWD010000001.1"/>
</dbReference>
<comment type="caution">
    <text evidence="2">The sequence shown here is derived from an EMBL/GenBank/DDBJ whole genome shotgun (WGS) entry which is preliminary data.</text>
</comment>
<evidence type="ECO:0000313" key="2">
    <source>
        <dbReference type="EMBL" id="MFC6592409.1"/>
    </source>
</evidence>
<proteinExistence type="predicted"/>
<dbReference type="Proteomes" id="UP001596297">
    <property type="component" value="Unassembled WGS sequence"/>
</dbReference>
<name>A0ABW1YDS3_9DEIO</name>